<dbReference type="WBParaSite" id="ALUE_0002110701-mRNA-1">
    <property type="protein sequence ID" value="ALUE_0002110701-mRNA-1"/>
    <property type="gene ID" value="ALUE_0002110701"/>
</dbReference>
<reference evidence="2" key="1">
    <citation type="submission" date="2017-02" db="UniProtKB">
        <authorList>
            <consortium name="WormBaseParasite"/>
        </authorList>
    </citation>
    <scope>IDENTIFICATION</scope>
</reference>
<protein>
    <submittedName>
        <fullName evidence="2">Uncharacterized protein</fullName>
    </submittedName>
</protein>
<sequence>MIYCNLSSLPPSPIPSLIPFFHSHCALSVGIFNESFPTGQQCLPPACKCFILSTSGTTFIYERITFHAVQYTVVKFPINKTKLSEEGMPVWSNSVVVIIGGGGGR</sequence>
<name>A0A0M3IQS9_ASCLU</name>
<keyword evidence="1" id="KW-1185">Reference proteome</keyword>
<evidence type="ECO:0000313" key="2">
    <source>
        <dbReference type="WBParaSite" id="ALUE_0002110701-mRNA-1"/>
    </source>
</evidence>
<dbReference type="Proteomes" id="UP000036681">
    <property type="component" value="Unplaced"/>
</dbReference>
<accession>A0A0M3IQS9</accession>
<evidence type="ECO:0000313" key="1">
    <source>
        <dbReference type="Proteomes" id="UP000036681"/>
    </source>
</evidence>
<dbReference type="AlphaFoldDB" id="A0A0M3IQS9"/>
<organism evidence="1 2">
    <name type="scientific">Ascaris lumbricoides</name>
    <name type="common">Giant roundworm</name>
    <dbReference type="NCBI Taxonomy" id="6252"/>
    <lineage>
        <taxon>Eukaryota</taxon>
        <taxon>Metazoa</taxon>
        <taxon>Ecdysozoa</taxon>
        <taxon>Nematoda</taxon>
        <taxon>Chromadorea</taxon>
        <taxon>Rhabditida</taxon>
        <taxon>Spirurina</taxon>
        <taxon>Ascaridomorpha</taxon>
        <taxon>Ascaridoidea</taxon>
        <taxon>Ascarididae</taxon>
        <taxon>Ascaris</taxon>
    </lineage>
</organism>
<proteinExistence type="predicted"/>